<evidence type="ECO:0000256" key="1">
    <source>
        <dbReference type="SAM" id="MobiDB-lite"/>
    </source>
</evidence>
<evidence type="ECO:0000259" key="2">
    <source>
        <dbReference type="Pfam" id="PF13588"/>
    </source>
</evidence>
<gene>
    <name evidence="3" type="ORF">AVDCRST_MAG93-1646</name>
</gene>
<feature type="domain" description="Type I restriction enzyme R protein N-terminal" evidence="2">
    <location>
        <begin position="127"/>
        <end position="220"/>
    </location>
</feature>
<feature type="compositionally biased region" description="Basic and acidic residues" evidence="1">
    <location>
        <begin position="91"/>
        <end position="100"/>
    </location>
</feature>
<dbReference type="Gene3D" id="3.90.1570.30">
    <property type="match status" value="1"/>
</dbReference>
<dbReference type="Pfam" id="PF13588">
    <property type="entry name" value="HSDR_N_2"/>
    <property type="match status" value="1"/>
</dbReference>
<dbReference type="InterPro" id="IPR029464">
    <property type="entry name" value="HSDR_N"/>
</dbReference>
<organism evidence="3">
    <name type="scientific">uncultured Chloroflexia bacterium</name>
    <dbReference type="NCBI Taxonomy" id="1672391"/>
    <lineage>
        <taxon>Bacteria</taxon>
        <taxon>Bacillati</taxon>
        <taxon>Chloroflexota</taxon>
        <taxon>Chloroflexia</taxon>
        <taxon>environmental samples</taxon>
    </lineage>
</organism>
<name>A0A6J4ICV8_9CHLR</name>
<proteinExistence type="predicted"/>
<protein>
    <recommendedName>
        <fullName evidence="2">Type I restriction enzyme R protein N-terminal domain-containing protein</fullName>
    </recommendedName>
</protein>
<evidence type="ECO:0000313" key="3">
    <source>
        <dbReference type="EMBL" id="CAA9248622.1"/>
    </source>
</evidence>
<dbReference type="EMBL" id="CADCTR010000557">
    <property type="protein sequence ID" value="CAA9248622.1"/>
    <property type="molecule type" value="Genomic_DNA"/>
</dbReference>
<reference evidence="3" key="1">
    <citation type="submission" date="2020-02" db="EMBL/GenBank/DDBJ databases">
        <authorList>
            <person name="Meier V. D."/>
        </authorList>
    </citation>
    <scope>NUCLEOTIDE SEQUENCE</scope>
    <source>
        <strain evidence="3">AVDCRST_MAG93</strain>
    </source>
</reference>
<accession>A0A6J4ICV8</accession>
<dbReference type="AlphaFoldDB" id="A0A6J4ICV8"/>
<sequence length="273" mass="31825">MPKNRTTSDVVDEIYQAILATPKRQRRLLSKTFWGKFGVERRTKERVAEVREALKQRNLVLDLDESEFGTEAKNEWIVLSLLDPAPQQTTEPKRGPDRSRATTPPDSWFRMLQARKFESEREVEFYFIVPLLEQMGYEEDDFSIGHPVQMYEGVNKVNKEADLVLFDGAERSKENALLVVEAKKPTTRIREDAIGQARGYALWLVTPYYIVTNADEIQVYVFRGPIQPDVRLMEFKRDELREHWETLYGHINKAAVVDYKDRLKKALAESMQP</sequence>
<feature type="region of interest" description="Disordered" evidence="1">
    <location>
        <begin position="85"/>
        <end position="105"/>
    </location>
</feature>